<dbReference type="InterPro" id="IPR036259">
    <property type="entry name" value="MFS_trans_sf"/>
</dbReference>
<evidence type="ECO:0000256" key="4">
    <source>
        <dbReference type="ARBA" id="ARBA00022692"/>
    </source>
</evidence>
<evidence type="ECO:0000256" key="8">
    <source>
        <dbReference type="SAM" id="MobiDB-lite"/>
    </source>
</evidence>
<dbReference type="Proteomes" id="UP000027265">
    <property type="component" value="Unassembled WGS sequence"/>
</dbReference>
<feature type="transmembrane region" description="Helical" evidence="9">
    <location>
        <begin position="358"/>
        <end position="377"/>
    </location>
</feature>
<sequence>MDGLKDISEKDPAVLGGSGTEDDPFILDFAPDDPANAQNFPKRRKWLILVVIAVATLAVGFASSAYTGAAIFLMERFQAKEIVITLGVSLFVLGFALGPLVWAPASETVGRSKIFIVSYIPFVAFGAACGGVKNITGLLILRFLQGTFGSSAMVNPGGIIADMFDANERGIAIAIFASMPFLGPVLGPICGGFVGEYAGYQWVFYMMAIFAAVMTILQIAIVPETYAPYLIDQAARRRSLETGRVYVSKYLAGKPKQTLFKKLQVSLHQPFILLFMEPIVSLLSIYMAIIYGTLYLEFTAFPIVFQVERGWKPGIGGLAFIGIGVGMLLGALTVFLWNKRYVRQAKEHGGVAPPELRLEMSLLGGILLPIGLFWFAWTTYPNIHWIVPIIGTIPFGWGMVVLFLSMMSYLVETYLMHAASALAANSVLRSLFGFAFPLFSPNMYANLGTQWASCLVAFLALACVPLPFLFFHYGARIRKLSKHAPEDLHTLMLKRRAAEAALAAQLHKEEISGGDDEATLQGRSQAASQINVYEVRRDQARGGEIENGKGNDAAVSVSDAS</sequence>
<name>A0A067PKB1_9AGAM</name>
<dbReference type="HOGENOM" id="CLU_008455_11_6_1"/>
<evidence type="ECO:0000313" key="12">
    <source>
        <dbReference type="Proteomes" id="UP000027265"/>
    </source>
</evidence>
<dbReference type="PANTHER" id="PTHR23502:SF186">
    <property type="entry name" value="MAJOR FACILITATOR SUPERFAMILY (MFS) PROFILE DOMAIN-CONTAINING PROTEIN"/>
    <property type="match status" value="1"/>
</dbReference>
<keyword evidence="5 9" id="KW-1133">Transmembrane helix</keyword>
<evidence type="ECO:0000256" key="1">
    <source>
        <dbReference type="ARBA" id="ARBA00004651"/>
    </source>
</evidence>
<evidence type="ECO:0000256" key="2">
    <source>
        <dbReference type="ARBA" id="ARBA00022448"/>
    </source>
</evidence>
<dbReference type="InterPro" id="IPR011701">
    <property type="entry name" value="MFS"/>
</dbReference>
<keyword evidence="4 9" id="KW-0812">Transmembrane</keyword>
<gene>
    <name evidence="11" type="ORF">JAAARDRAFT_182267</name>
</gene>
<dbReference type="OrthoDB" id="9986881at2759"/>
<keyword evidence="3" id="KW-1003">Cell membrane</keyword>
<dbReference type="CDD" id="cd17323">
    <property type="entry name" value="MFS_Tpo1_MDR_like"/>
    <property type="match status" value="1"/>
</dbReference>
<dbReference type="InterPro" id="IPR020846">
    <property type="entry name" value="MFS_dom"/>
</dbReference>
<comment type="subcellular location">
    <subcellularLocation>
        <location evidence="1">Cell membrane</location>
        <topology evidence="1">Multi-pass membrane protein</topology>
    </subcellularLocation>
</comment>
<feature type="transmembrane region" description="Helical" evidence="9">
    <location>
        <begin position="114"/>
        <end position="132"/>
    </location>
</feature>
<protein>
    <recommendedName>
        <fullName evidence="10">Major facilitator superfamily (MFS) profile domain-containing protein</fullName>
    </recommendedName>
</protein>
<evidence type="ECO:0000313" key="11">
    <source>
        <dbReference type="EMBL" id="KDQ54290.1"/>
    </source>
</evidence>
<dbReference type="EMBL" id="KL197729">
    <property type="protein sequence ID" value="KDQ54290.1"/>
    <property type="molecule type" value="Genomic_DNA"/>
</dbReference>
<dbReference type="STRING" id="933084.A0A067PKB1"/>
<organism evidence="11 12">
    <name type="scientific">Jaapia argillacea MUCL 33604</name>
    <dbReference type="NCBI Taxonomy" id="933084"/>
    <lineage>
        <taxon>Eukaryota</taxon>
        <taxon>Fungi</taxon>
        <taxon>Dikarya</taxon>
        <taxon>Basidiomycota</taxon>
        <taxon>Agaricomycotina</taxon>
        <taxon>Agaricomycetes</taxon>
        <taxon>Agaricomycetidae</taxon>
        <taxon>Jaapiales</taxon>
        <taxon>Jaapiaceae</taxon>
        <taxon>Jaapia</taxon>
    </lineage>
</organism>
<feature type="transmembrane region" description="Helical" evidence="9">
    <location>
        <begin position="383"/>
        <end position="404"/>
    </location>
</feature>
<evidence type="ECO:0000256" key="3">
    <source>
        <dbReference type="ARBA" id="ARBA00022475"/>
    </source>
</evidence>
<feature type="transmembrane region" description="Helical" evidence="9">
    <location>
        <begin position="450"/>
        <end position="473"/>
    </location>
</feature>
<feature type="transmembrane region" description="Helical" evidence="9">
    <location>
        <begin position="82"/>
        <end position="102"/>
    </location>
</feature>
<proteinExistence type="inferred from homology"/>
<feature type="transmembrane region" description="Helical" evidence="9">
    <location>
        <begin position="46"/>
        <end position="73"/>
    </location>
</feature>
<evidence type="ECO:0000259" key="10">
    <source>
        <dbReference type="PROSITE" id="PS50850"/>
    </source>
</evidence>
<evidence type="ECO:0000256" key="6">
    <source>
        <dbReference type="ARBA" id="ARBA00023136"/>
    </source>
</evidence>
<feature type="domain" description="Major facilitator superfamily (MFS) profile" evidence="10">
    <location>
        <begin position="48"/>
        <end position="477"/>
    </location>
</feature>
<feature type="transmembrane region" description="Helical" evidence="9">
    <location>
        <begin position="171"/>
        <end position="194"/>
    </location>
</feature>
<comment type="similarity">
    <text evidence="7">Belongs to the major facilitator superfamily. DHA1 family. Polyamines/proton antiporter (TC 2.A.1.2.16) subfamily.</text>
</comment>
<dbReference type="AlphaFoldDB" id="A0A067PKB1"/>
<dbReference type="GO" id="GO:0022857">
    <property type="term" value="F:transmembrane transporter activity"/>
    <property type="evidence" value="ECO:0007669"/>
    <property type="project" value="InterPro"/>
</dbReference>
<dbReference type="GO" id="GO:0005886">
    <property type="term" value="C:plasma membrane"/>
    <property type="evidence" value="ECO:0007669"/>
    <property type="project" value="UniProtKB-SubCell"/>
</dbReference>
<dbReference type="Pfam" id="PF07690">
    <property type="entry name" value="MFS_1"/>
    <property type="match status" value="1"/>
</dbReference>
<feature type="region of interest" description="Disordered" evidence="8">
    <location>
        <begin position="541"/>
        <end position="561"/>
    </location>
</feature>
<keyword evidence="12" id="KW-1185">Reference proteome</keyword>
<keyword evidence="2" id="KW-0813">Transport</keyword>
<feature type="transmembrane region" description="Helical" evidence="9">
    <location>
        <begin position="271"/>
        <end position="294"/>
    </location>
</feature>
<evidence type="ECO:0000256" key="7">
    <source>
        <dbReference type="ARBA" id="ARBA00038459"/>
    </source>
</evidence>
<feature type="transmembrane region" description="Helical" evidence="9">
    <location>
        <begin position="200"/>
        <end position="222"/>
    </location>
</feature>
<accession>A0A067PKB1</accession>
<dbReference type="PROSITE" id="PS50850">
    <property type="entry name" value="MFS"/>
    <property type="match status" value="1"/>
</dbReference>
<feature type="transmembrane region" description="Helical" evidence="9">
    <location>
        <begin position="314"/>
        <end position="337"/>
    </location>
</feature>
<dbReference type="SUPFAM" id="SSF103473">
    <property type="entry name" value="MFS general substrate transporter"/>
    <property type="match status" value="1"/>
</dbReference>
<reference evidence="12" key="1">
    <citation type="journal article" date="2014" name="Proc. Natl. Acad. Sci. U.S.A.">
        <title>Extensive sampling of basidiomycete genomes demonstrates inadequacy of the white-rot/brown-rot paradigm for wood decay fungi.</title>
        <authorList>
            <person name="Riley R."/>
            <person name="Salamov A.A."/>
            <person name="Brown D.W."/>
            <person name="Nagy L.G."/>
            <person name="Floudas D."/>
            <person name="Held B.W."/>
            <person name="Levasseur A."/>
            <person name="Lombard V."/>
            <person name="Morin E."/>
            <person name="Otillar R."/>
            <person name="Lindquist E.A."/>
            <person name="Sun H."/>
            <person name="LaButti K.M."/>
            <person name="Schmutz J."/>
            <person name="Jabbour D."/>
            <person name="Luo H."/>
            <person name="Baker S.E."/>
            <person name="Pisabarro A.G."/>
            <person name="Walton J.D."/>
            <person name="Blanchette R.A."/>
            <person name="Henrissat B."/>
            <person name="Martin F."/>
            <person name="Cullen D."/>
            <person name="Hibbett D.S."/>
            <person name="Grigoriev I.V."/>
        </authorList>
    </citation>
    <scope>NUCLEOTIDE SEQUENCE [LARGE SCALE GENOMIC DNA]</scope>
    <source>
        <strain evidence="12">MUCL 33604</strain>
    </source>
</reference>
<dbReference type="Gene3D" id="1.20.1250.20">
    <property type="entry name" value="MFS general substrate transporter like domains"/>
    <property type="match status" value="1"/>
</dbReference>
<evidence type="ECO:0000256" key="5">
    <source>
        <dbReference type="ARBA" id="ARBA00022989"/>
    </source>
</evidence>
<evidence type="ECO:0000256" key="9">
    <source>
        <dbReference type="SAM" id="Phobius"/>
    </source>
</evidence>
<dbReference type="InParanoid" id="A0A067PKB1"/>
<keyword evidence="6 9" id="KW-0472">Membrane</keyword>
<dbReference type="FunFam" id="1.20.1250.20:FF:000011">
    <property type="entry name" value="MFS multidrug transporter, putative"/>
    <property type="match status" value="1"/>
</dbReference>
<dbReference type="PANTHER" id="PTHR23502">
    <property type="entry name" value="MAJOR FACILITATOR SUPERFAMILY"/>
    <property type="match status" value="1"/>
</dbReference>